<reference evidence="1 2" key="1">
    <citation type="submission" date="2019-03" db="EMBL/GenBank/DDBJ databases">
        <title>Draft genome sequences of novel Actinobacteria.</title>
        <authorList>
            <person name="Sahin N."/>
            <person name="Ay H."/>
            <person name="Saygin H."/>
        </authorList>
    </citation>
    <scope>NUCLEOTIDE SEQUENCE [LARGE SCALE GENOMIC DNA]</scope>
    <source>
        <strain evidence="1 2">H3C3</strain>
    </source>
</reference>
<evidence type="ECO:0000313" key="1">
    <source>
        <dbReference type="EMBL" id="TDD77721.1"/>
    </source>
</evidence>
<accession>A0A4R5AX77</accession>
<sequence length="64" mass="6788">MALCARCYAPAVVKYEGRGRSGYRAVLACQWDRNAAYAWTATAGPVTTTPITTDATATALATLF</sequence>
<dbReference type="Proteomes" id="UP000294513">
    <property type="component" value="Unassembled WGS sequence"/>
</dbReference>
<comment type="caution">
    <text evidence="1">The sequence shown here is derived from an EMBL/GenBank/DDBJ whole genome shotgun (WGS) entry which is preliminary data.</text>
</comment>
<dbReference type="RefSeq" id="WP_131899087.1">
    <property type="nucleotide sequence ID" value="NZ_SMKU01000199.1"/>
</dbReference>
<evidence type="ECO:0000313" key="2">
    <source>
        <dbReference type="Proteomes" id="UP000294513"/>
    </source>
</evidence>
<dbReference type="EMBL" id="SMKU01000199">
    <property type="protein sequence ID" value="TDD77721.1"/>
    <property type="molecule type" value="Genomic_DNA"/>
</dbReference>
<keyword evidence="2" id="KW-1185">Reference proteome</keyword>
<proteinExistence type="predicted"/>
<organism evidence="1 2">
    <name type="scientific">Actinomadura rubrisoli</name>
    <dbReference type="NCBI Taxonomy" id="2530368"/>
    <lineage>
        <taxon>Bacteria</taxon>
        <taxon>Bacillati</taxon>
        <taxon>Actinomycetota</taxon>
        <taxon>Actinomycetes</taxon>
        <taxon>Streptosporangiales</taxon>
        <taxon>Thermomonosporaceae</taxon>
        <taxon>Actinomadura</taxon>
    </lineage>
</organism>
<dbReference type="OrthoDB" id="9994390at2"/>
<name>A0A4R5AX77_9ACTN</name>
<gene>
    <name evidence="1" type="ORF">E1298_29780</name>
</gene>
<protein>
    <submittedName>
        <fullName evidence="1">Uncharacterized protein</fullName>
    </submittedName>
</protein>
<dbReference type="AlphaFoldDB" id="A0A4R5AX77"/>